<sequence length="263" mass="28358">MRNVFGQRFGQCLCIDVAPQAVSVRRVSRWRGAAPDVLAAQAIAPSADHPFDAIGNALRALLGELDVQSWPVSIVLADELTRMWRVTPPPGAARMADLEAAAGFRFQSLYAEAPATWQISADWHASQPFFAAAVPRDLLAALHGVAQDCKLTIVAIEPRFVRAWNRSRRGLKQGAWFGHVHDNVLTLAAIEAGGTGLRAIRPLPIPLGADHRWLTQTLQREALLLDVTAPSLLQVQGNAPVNWFKPVNGVAHIPCTALAGSAA</sequence>
<evidence type="ECO:0000313" key="1">
    <source>
        <dbReference type="EMBL" id="MRW82634.1"/>
    </source>
</evidence>
<name>A0A844D770_9BURK</name>
<accession>A0A844D770</accession>
<dbReference type="AlphaFoldDB" id="A0A844D770"/>
<gene>
    <name evidence="1" type="ORF">GJ698_00825</name>
</gene>
<dbReference type="EMBL" id="WKJL01000001">
    <property type="protein sequence ID" value="MRW82634.1"/>
    <property type="molecule type" value="Genomic_DNA"/>
</dbReference>
<keyword evidence="2" id="KW-1185">Reference proteome</keyword>
<organism evidence="1 2">
    <name type="scientific">Duganella aquatilis</name>
    <dbReference type="NCBI Taxonomy" id="2666082"/>
    <lineage>
        <taxon>Bacteria</taxon>
        <taxon>Pseudomonadati</taxon>
        <taxon>Pseudomonadota</taxon>
        <taxon>Betaproteobacteria</taxon>
        <taxon>Burkholderiales</taxon>
        <taxon>Oxalobacteraceae</taxon>
        <taxon>Telluria group</taxon>
        <taxon>Duganella</taxon>
    </lineage>
</organism>
<reference evidence="1 2" key="1">
    <citation type="submission" date="2019-11" db="EMBL/GenBank/DDBJ databases">
        <title>Novel species isolated from a subtropical stream in China.</title>
        <authorList>
            <person name="Lu H."/>
        </authorList>
    </citation>
    <scope>NUCLEOTIDE SEQUENCE [LARGE SCALE GENOMIC DNA]</scope>
    <source>
        <strain evidence="1 2">FT26W</strain>
    </source>
</reference>
<evidence type="ECO:0008006" key="3">
    <source>
        <dbReference type="Google" id="ProtNLM"/>
    </source>
</evidence>
<dbReference type="Proteomes" id="UP000439986">
    <property type="component" value="Unassembled WGS sequence"/>
</dbReference>
<proteinExistence type="predicted"/>
<dbReference type="RefSeq" id="WP_154355696.1">
    <property type="nucleotide sequence ID" value="NZ_WKJL01000001.1"/>
</dbReference>
<protein>
    <recommendedName>
        <fullName evidence="3">Pilus assembly protein PilM</fullName>
    </recommendedName>
</protein>
<comment type="caution">
    <text evidence="1">The sequence shown here is derived from an EMBL/GenBank/DDBJ whole genome shotgun (WGS) entry which is preliminary data.</text>
</comment>
<evidence type="ECO:0000313" key="2">
    <source>
        <dbReference type="Proteomes" id="UP000439986"/>
    </source>
</evidence>